<name>K2RUW0_METFP</name>
<organism evidence="2 3">
    <name type="scientific">Methanobacterium formicicum (strain DSM 3637 / PP1)</name>
    <dbReference type="NCBI Taxonomy" id="1204725"/>
    <lineage>
        <taxon>Archaea</taxon>
        <taxon>Methanobacteriati</taxon>
        <taxon>Methanobacteriota</taxon>
        <taxon>Methanomada group</taxon>
        <taxon>Methanobacteria</taxon>
        <taxon>Methanobacteriales</taxon>
        <taxon>Methanobacteriaceae</taxon>
        <taxon>Methanobacterium</taxon>
    </lineage>
</organism>
<dbReference type="Pfam" id="PF13538">
    <property type="entry name" value="UvrD_C_2"/>
    <property type="match status" value="1"/>
</dbReference>
<protein>
    <submittedName>
        <fullName evidence="2">DNA helicase II-like protein</fullName>
    </submittedName>
</protein>
<dbReference type="RefSeq" id="WP_004029961.1">
    <property type="nucleotide sequence ID" value="NZ_AMPO01000002.1"/>
</dbReference>
<dbReference type="GO" id="GO:0043138">
    <property type="term" value="F:3'-5' DNA helicase activity"/>
    <property type="evidence" value="ECO:0007669"/>
    <property type="project" value="TreeGrafter"/>
</dbReference>
<evidence type="ECO:0000313" key="2">
    <source>
        <dbReference type="EMBL" id="EKF86570.1"/>
    </source>
</evidence>
<evidence type="ECO:0000259" key="1">
    <source>
        <dbReference type="Pfam" id="PF13538"/>
    </source>
</evidence>
<gene>
    <name evidence="2" type="ORF">A994_03768</name>
</gene>
<comment type="caution">
    <text evidence="2">The sequence shown here is derived from an EMBL/GenBank/DDBJ whole genome shotgun (WGS) entry which is preliminary data.</text>
</comment>
<dbReference type="PANTHER" id="PTHR11070">
    <property type="entry name" value="UVRD / RECB / PCRA DNA HELICASE FAMILY MEMBER"/>
    <property type="match status" value="1"/>
</dbReference>
<dbReference type="Pfam" id="PF13245">
    <property type="entry name" value="AAA_19"/>
    <property type="match status" value="1"/>
</dbReference>
<evidence type="ECO:0000313" key="3">
    <source>
        <dbReference type="Proteomes" id="UP000007360"/>
    </source>
</evidence>
<keyword evidence="3" id="KW-1185">Reference proteome</keyword>
<feature type="domain" description="UvrD-like helicase C-terminal" evidence="1">
    <location>
        <begin position="511"/>
        <end position="557"/>
    </location>
</feature>
<dbReference type="PATRIC" id="fig|1204725.3.peg.760"/>
<dbReference type="Gene3D" id="3.40.50.300">
    <property type="entry name" value="P-loop containing nucleotide triphosphate hydrolases"/>
    <property type="match status" value="2"/>
</dbReference>
<reference evidence="2 3" key="1">
    <citation type="journal article" date="2012" name="J. Bacteriol.">
        <title>Draft genome sequence of Methanobacterium formicicum DSM 3637, an archaebacterium isolated from the methane producer amoeba Pelomyxa palustris.</title>
        <authorList>
            <person name="Gutierrez G."/>
        </authorList>
    </citation>
    <scope>NUCLEOTIDE SEQUENCE [LARGE SCALE GENOMIC DNA]</scope>
    <source>
        <strain evidence="3">DSM 3637 / PP1</strain>
    </source>
</reference>
<dbReference type="GO" id="GO:0005524">
    <property type="term" value="F:ATP binding"/>
    <property type="evidence" value="ECO:0007669"/>
    <property type="project" value="InterPro"/>
</dbReference>
<sequence length="573" mass="68067">MEGRLFPSWEKLERLQEPLNEGEFTFLHFLDDNLPDYWKIYWRPFYNGSNPDVVLLNPEGGLMIYKVIGDDQDSNTAEANKKQLDYYRNKLIQELVPEISEQLDEDQRRFVIFKIGIYLHNMESYPAQVLYEEYPYLTVVGYDDLDEDSLYLIVPGYDFRKDRFMNPEWAEKLEKWLNPANHRDRRTGIEFTPQQKQLTIPKPGHRRLRGAAGSGKTLVLAHRAAKLAAQNKRVLVVTYNRNLWYFIKEMINDSPYNFNWSNITFRHFHGFCKDLLNELSLTTPSRFDNIVTVLEGELKKIMENPIMSKILEKFKYDAILIDEGQDYSWEWYNFLSKFLNNRNELFLVCDEKQNIYGRELSWIDGKMENVQFRGRWSELNTIHRLPGKISKLANKFSKEFGLTSSVQFDNEQALLFNDRSSFFRWENILAKEWLINVYEAYKTFNHQMRHSKKRFKPSQIVILLPKNHMGTELVEFFDNYSIPCDHVFLTRNESRWRNKKISSITDERLKISTIHQFKGWESPNVILLIPEHWNGGHKNLDSVVYTAMTRTLQNLIVLNCNDRYRGFGDDINI</sequence>
<proteinExistence type="predicted"/>
<dbReference type="Proteomes" id="UP000007360">
    <property type="component" value="Unassembled WGS sequence"/>
</dbReference>
<dbReference type="InterPro" id="IPR027785">
    <property type="entry name" value="UvrD-like_helicase_C"/>
</dbReference>
<dbReference type="OrthoDB" id="62197at2157"/>
<dbReference type="InterPro" id="IPR000212">
    <property type="entry name" value="DNA_helicase_UvrD/REP"/>
</dbReference>
<dbReference type="InterPro" id="IPR027417">
    <property type="entry name" value="P-loop_NTPase"/>
</dbReference>
<dbReference type="EMBL" id="AMPO01000002">
    <property type="protein sequence ID" value="EKF86570.1"/>
    <property type="molecule type" value="Genomic_DNA"/>
</dbReference>
<dbReference type="GO" id="GO:0000725">
    <property type="term" value="P:recombinational repair"/>
    <property type="evidence" value="ECO:0007669"/>
    <property type="project" value="TreeGrafter"/>
</dbReference>
<dbReference type="SUPFAM" id="SSF52540">
    <property type="entry name" value="P-loop containing nucleoside triphosphate hydrolases"/>
    <property type="match status" value="1"/>
</dbReference>
<dbReference type="GO" id="GO:0003677">
    <property type="term" value="F:DNA binding"/>
    <property type="evidence" value="ECO:0007669"/>
    <property type="project" value="InterPro"/>
</dbReference>
<dbReference type="AlphaFoldDB" id="K2RUW0"/>
<accession>K2RUW0</accession>
<dbReference type="PANTHER" id="PTHR11070:SF2">
    <property type="entry name" value="ATP-DEPENDENT DNA HELICASE SRS2"/>
    <property type="match status" value="1"/>
</dbReference>